<keyword evidence="4" id="KW-0548">Nucleotidyltransferase</keyword>
<keyword evidence="4" id="KW-0808">Transferase</keyword>
<feature type="domain" description="Nucleotidyl transferase" evidence="2">
    <location>
        <begin position="74"/>
        <end position="342"/>
    </location>
</feature>
<dbReference type="SUPFAM" id="SSF53448">
    <property type="entry name" value="Nucleotide-diphospho-sugar transferases"/>
    <property type="match status" value="1"/>
</dbReference>
<feature type="region of interest" description="Disordered" evidence="1">
    <location>
        <begin position="1"/>
        <end position="47"/>
    </location>
</feature>
<dbReference type="CDD" id="cd02509">
    <property type="entry name" value="GDP-M1P_Guanylyltransferase"/>
    <property type="match status" value="1"/>
</dbReference>
<proteinExistence type="predicted"/>
<protein>
    <submittedName>
        <fullName evidence="4">Mannose-1-phosphate guanylyltransferase</fullName>
    </submittedName>
</protein>
<evidence type="ECO:0000313" key="5">
    <source>
        <dbReference type="Proteomes" id="UP000319836"/>
    </source>
</evidence>
<dbReference type="GO" id="GO:0004475">
    <property type="term" value="F:mannose-1-phosphate guanylyltransferase (GTP) activity"/>
    <property type="evidence" value="ECO:0007669"/>
    <property type="project" value="InterPro"/>
</dbReference>
<dbReference type="AlphaFoldDB" id="A0A538U9T9"/>
<gene>
    <name evidence="4" type="ORF">E6K80_02100</name>
</gene>
<dbReference type="SUPFAM" id="SSF159283">
    <property type="entry name" value="Guanosine diphospho-D-mannose pyrophosphorylase/mannose-6-phosphate isomerase linker domain"/>
    <property type="match status" value="1"/>
</dbReference>
<evidence type="ECO:0000259" key="2">
    <source>
        <dbReference type="Pfam" id="PF00483"/>
    </source>
</evidence>
<dbReference type="InterPro" id="IPR049577">
    <property type="entry name" value="GMPP_N"/>
</dbReference>
<organism evidence="4 5">
    <name type="scientific">Eiseniibacteriota bacterium</name>
    <dbReference type="NCBI Taxonomy" id="2212470"/>
    <lineage>
        <taxon>Bacteria</taxon>
        <taxon>Candidatus Eiseniibacteriota</taxon>
    </lineage>
</organism>
<comment type="caution">
    <text evidence="4">The sequence shown here is derived from an EMBL/GenBank/DDBJ whole genome shotgun (WGS) entry which is preliminary data.</text>
</comment>
<feature type="compositionally biased region" description="Basic residues" evidence="1">
    <location>
        <begin position="1"/>
        <end position="15"/>
    </location>
</feature>
<dbReference type="Gene3D" id="3.90.550.10">
    <property type="entry name" value="Spore Coat Polysaccharide Biosynthesis Protein SpsA, Chain A"/>
    <property type="match status" value="1"/>
</dbReference>
<dbReference type="InterPro" id="IPR029044">
    <property type="entry name" value="Nucleotide-diphossugar_trans"/>
</dbReference>
<dbReference type="Pfam" id="PF22640">
    <property type="entry name" value="ManC_GMP_beta-helix"/>
    <property type="match status" value="1"/>
</dbReference>
<dbReference type="EMBL" id="VBPA01000047">
    <property type="protein sequence ID" value="TMQ72673.1"/>
    <property type="molecule type" value="Genomic_DNA"/>
</dbReference>
<accession>A0A538U9T9</accession>
<dbReference type="Proteomes" id="UP000319836">
    <property type="component" value="Unassembled WGS sequence"/>
</dbReference>
<dbReference type="PANTHER" id="PTHR46390:SF1">
    <property type="entry name" value="MANNOSE-1-PHOSPHATE GUANYLYLTRANSFERASE"/>
    <property type="match status" value="1"/>
</dbReference>
<feature type="domain" description="MannoseP isomerase/GMP-like beta-helix" evidence="3">
    <location>
        <begin position="355"/>
        <end position="405"/>
    </location>
</feature>
<dbReference type="GO" id="GO:0009298">
    <property type="term" value="P:GDP-mannose biosynthetic process"/>
    <property type="evidence" value="ECO:0007669"/>
    <property type="project" value="TreeGrafter"/>
</dbReference>
<feature type="compositionally biased region" description="Basic residues" evidence="1">
    <location>
        <begin position="23"/>
        <end position="36"/>
    </location>
</feature>
<name>A0A538U9T9_UNCEI</name>
<dbReference type="InterPro" id="IPR054566">
    <property type="entry name" value="ManC/GMP-like_b-helix"/>
</dbReference>
<dbReference type="InterPro" id="IPR005835">
    <property type="entry name" value="NTP_transferase_dom"/>
</dbReference>
<evidence type="ECO:0000313" key="4">
    <source>
        <dbReference type="EMBL" id="TMQ72673.1"/>
    </source>
</evidence>
<reference evidence="4 5" key="1">
    <citation type="journal article" date="2019" name="Nat. Microbiol.">
        <title>Mediterranean grassland soil C-N compound turnover is dependent on rainfall and depth, and is mediated by genomically divergent microorganisms.</title>
        <authorList>
            <person name="Diamond S."/>
            <person name="Andeer P.F."/>
            <person name="Li Z."/>
            <person name="Crits-Christoph A."/>
            <person name="Burstein D."/>
            <person name="Anantharaman K."/>
            <person name="Lane K.R."/>
            <person name="Thomas B.C."/>
            <person name="Pan C."/>
            <person name="Northen T.R."/>
            <person name="Banfield J.F."/>
        </authorList>
    </citation>
    <scope>NUCLEOTIDE SEQUENCE [LARGE SCALE GENOMIC DNA]</scope>
    <source>
        <strain evidence="4">WS_10</strain>
    </source>
</reference>
<evidence type="ECO:0000259" key="3">
    <source>
        <dbReference type="Pfam" id="PF22640"/>
    </source>
</evidence>
<sequence>MPRARPSRRRARGGRSRPISRPARARSKRRCRRPTARGRDERSLPRRRLAARARSVLMLRARRDAAPMPDRYVLVLAGGRGERFWPWSRPERPKQFLPLASDGRSLLASTMTRAGAIAPPARCLVLTSADLVARVTAECPPGTRVFGEPVGRNTGPAIAAAAHWIQRESPGSAFAVLPADHAIDDRAAFAADLDRALSLAERETVLVTFGVPATRPDTVFGYVRRGARLGDRLFRVASFEEKPTRERAEEFLADGGYQWNAGIFAWRAEVLLQALAASRPVLAGALRPLVDAPDLQTGLDRVLPECESVSVDYAVLEHAPNVLVIEAGFDWDDLGSWASWARRQPRDERGNVLFGDAVAVECDDCIVVGDGGVAAALGLRRMVVVHAEGATLTCPLDRGEDVRRVSEAARARRRS</sequence>
<dbReference type="Pfam" id="PF00483">
    <property type="entry name" value="NTP_transferase"/>
    <property type="match status" value="1"/>
</dbReference>
<dbReference type="PANTHER" id="PTHR46390">
    <property type="entry name" value="MANNOSE-1-PHOSPHATE GUANYLYLTRANSFERASE"/>
    <property type="match status" value="1"/>
</dbReference>
<dbReference type="InterPro" id="IPR051161">
    <property type="entry name" value="Mannose-6P_isomerase_type2"/>
</dbReference>
<evidence type="ECO:0000256" key="1">
    <source>
        <dbReference type="SAM" id="MobiDB-lite"/>
    </source>
</evidence>